<name>A0A6J7EWT4_9ZZZZ</name>
<dbReference type="EMBL" id="CAFBLY010000087">
    <property type="protein sequence ID" value="CAB4885530.1"/>
    <property type="molecule type" value="Genomic_DNA"/>
</dbReference>
<organism evidence="2">
    <name type="scientific">freshwater metagenome</name>
    <dbReference type="NCBI Taxonomy" id="449393"/>
    <lineage>
        <taxon>unclassified sequences</taxon>
        <taxon>metagenomes</taxon>
        <taxon>ecological metagenomes</taxon>
    </lineage>
</organism>
<proteinExistence type="predicted"/>
<gene>
    <name evidence="1" type="ORF">UFOPK2842_00740</name>
    <name evidence="2" type="ORF">UFOPK3480_00929</name>
</gene>
<reference evidence="2" key="1">
    <citation type="submission" date="2020-05" db="EMBL/GenBank/DDBJ databases">
        <authorList>
            <person name="Chiriac C."/>
            <person name="Salcher M."/>
            <person name="Ghai R."/>
            <person name="Kavagutti S V."/>
        </authorList>
    </citation>
    <scope>NUCLEOTIDE SEQUENCE</scope>
</reference>
<sequence>MIFDSGAKISRIAADAYLSANTLTDAFSLI</sequence>
<accession>A0A6J7EWT4</accession>
<dbReference type="AlphaFoldDB" id="A0A6J7EWT4"/>
<protein>
    <submittedName>
        <fullName evidence="2">Unannotated protein</fullName>
    </submittedName>
</protein>
<evidence type="ECO:0000313" key="1">
    <source>
        <dbReference type="EMBL" id="CAB4757260.1"/>
    </source>
</evidence>
<dbReference type="EMBL" id="CAEZZI010000064">
    <property type="protein sequence ID" value="CAB4757260.1"/>
    <property type="molecule type" value="Genomic_DNA"/>
</dbReference>
<evidence type="ECO:0000313" key="2">
    <source>
        <dbReference type="EMBL" id="CAB4885530.1"/>
    </source>
</evidence>